<evidence type="ECO:0000256" key="11">
    <source>
        <dbReference type="ARBA" id="ARBA00023306"/>
    </source>
</evidence>
<organism evidence="14">
    <name type="scientific">uncultured marine group III euryarchaeote AD1000-40-D7</name>
    <dbReference type="NCBI Taxonomy" id="526640"/>
    <lineage>
        <taxon>Archaea</taxon>
        <taxon>Methanobacteriati</taxon>
        <taxon>Thermoplasmatota</taxon>
        <taxon>Thermoplasmata</taxon>
        <taxon>Candidatus Thermoprofundales</taxon>
        <taxon>environmental samples</taxon>
    </lineage>
</organism>
<dbReference type="CDD" id="cd00082">
    <property type="entry name" value="HisKA"/>
    <property type="match status" value="1"/>
</dbReference>
<dbReference type="PANTHER" id="PTHR43047">
    <property type="entry name" value="TWO-COMPONENT HISTIDINE PROTEIN KINASE"/>
    <property type="match status" value="1"/>
</dbReference>
<evidence type="ECO:0000256" key="2">
    <source>
        <dbReference type="ARBA" id="ARBA00004370"/>
    </source>
</evidence>
<evidence type="ECO:0000313" key="14">
    <source>
        <dbReference type="EMBL" id="ACF09741.1"/>
    </source>
</evidence>
<keyword evidence="5" id="KW-0808">Transferase</keyword>
<dbReference type="FunFam" id="3.30.565.10:FF:000010">
    <property type="entry name" value="Sensor histidine kinase RcsC"/>
    <property type="match status" value="1"/>
</dbReference>
<dbReference type="PROSITE" id="PS50109">
    <property type="entry name" value="HIS_KIN"/>
    <property type="match status" value="1"/>
</dbReference>
<dbReference type="PRINTS" id="PR00344">
    <property type="entry name" value="BCTRLSENSOR"/>
</dbReference>
<dbReference type="Pfam" id="PF02518">
    <property type="entry name" value="HATPase_c"/>
    <property type="match status" value="1"/>
</dbReference>
<accession>B3V617</accession>
<dbReference type="CDD" id="cd16922">
    <property type="entry name" value="HATPase_EvgS-ArcB-TorS-like"/>
    <property type="match status" value="1"/>
</dbReference>
<keyword evidence="11" id="KW-0131">Cell cycle</keyword>
<sequence length="441" mass="49959">MSEFEENINRLTCKFNDEKLEAKYKNVKWGKNNNYIWNLMLLGHLIFLLVIRDDINQLGVQTLYILIHVVCSLTVYALLLLPEKREKYYEVYFTIIIPILMLNGAYHYSLNANAVFGPGEAVLPLLTLLFFTIYPVDFLNSFFIVTTSVFGFLIYLLNMEIIGGQQVPYLLIMPFVYGVFVKRSNEFKNRIDYVKTEELKILREQAQNASKAKSDFLANMSHELRTPLNAIIGYSEMLMEEAEDDGLDTYSDDLSKINSSGEHLLTLINDILDLSKIEAGKMELHIEVFELEKHLSQIEATAKPLVEKNGNKFVIEKPDNIKKLTNDQTKLRQILFNMLSNAAKFTKKGTVTLAITKSGDDIKFAVVDTGIGMNEGQLGKVFEEFTQAESSTSKDYGGTGLGLPISKMMTEMMGGRMDVESEEGKGTTFSITIPIEVQEEN</sequence>
<dbReference type="FunFam" id="1.10.287.130:FF:000038">
    <property type="entry name" value="Sensory transduction histidine kinase"/>
    <property type="match status" value="1"/>
</dbReference>
<feature type="transmembrane region" description="Helical" evidence="12">
    <location>
        <begin position="35"/>
        <end position="51"/>
    </location>
</feature>
<dbReference type="SUPFAM" id="SSF47384">
    <property type="entry name" value="Homodimeric domain of signal transducing histidine kinase"/>
    <property type="match status" value="1"/>
</dbReference>
<dbReference type="InterPro" id="IPR003661">
    <property type="entry name" value="HisK_dim/P_dom"/>
</dbReference>
<feature type="transmembrane region" description="Helical" evidence="12">
    <location>
        <begin position="114"/>
        <end position="131"/>
    </location>
</feature>
<feature type="transmembrane region" description="Helical" evidence="12">
    <location>
        <begin position="138"/>
        <end position="157"/>
    </location>
</feature>
<evidence type="ECO:0000256" key="6">
    <source>
        <dbReference type="ARBA" id="ARBA00022741"/>
    </source>
</evidence>
<dbReference type="InterPro" id="IPR005467">
    <property type="entry name" value="His_kinase_dom"/>
</dbReference>
<name>B3V617_9ARCH</name>
<dbReference type="InterPro" id="IPR003594">
    <property type="entry name" value="HATPase_dom"/>
</dbReference>
<dbReference type="SMART" id="SM00387">
    <property type="entry name" value="HATPase_c"/>
    <property type="match status" value="1"/>
</dbReference>
<protein>
    <recommendedName>
        <fullName evidence="3">histidine kinase</fullName>
        <ecNumber evidence="3">2.7.13.3</ecNumber>
    </recommendedName>
</protein>
<evidence type="ECO:0000256" key="8">
    <source>
        <dbReference type="ARBA" id="ARBA00022840"/>
    </source>
</evidence>
<keyword evidence="4" id="KW-0597">Phosphoprotein</keyword>
<evidence type="ECO:0000256" key="12">
    <source>
        <dbReference type="SAM" id="Phobius"/>
    </source>
</evidence>
<dbReference type="InterPro" id="IPR036890">
    <property type="entry name" value="HATPase_C_sf"/>
</dbReference>
<dbReference type="Gene3D" id="3.30.565.10">
    <property type="entry name" value="Histidine kinase-like ATPase, C-terminal domain"/>
    <property type="match status" value="1"/>
</dbReference>
<comment type="catalytic activity">
    <reaction evidence="1">
        <text>ATP + protein L-histidine = ADP + protein N-phospho-L-histidine.</text>
        <dbReference type="EC" id="2.7.13.3"/>
    </reaction>
</comment>
<dbReference type="Gene3D" id="1.10.287.130">
    <property type="match status" value="1"/>
</dbReference>
<evidence type="ECO:0000256" key="10">
    <source>
        <dbReference type="ARBA" id="ARBA00023136"/>
    </source>
</evidence>
<evidence type="ECO:0000256" key="1">
    <source>
        <dbReference type="ARBA" id="ARBA00000085"/>
    </source>
</evidence>
<feature type="transmembrane region" description="Helical" evidence="12">
    <location>
        <begin position="63"/>
        <end position="81"/>
    </location>
</feature>
<evidence type="ECO:0000256" key="3">
    <source>
        <dbReference type="ARBA" id="ARBA00012438"/>
    </source>
</evidence>
<evidence type="ECO:0000256" key="9">
    <source>
        <dbReference type="ARBA" id="ARBA00023012"/>
    </source>
</evidence>
<dbReference type="GO" id="GO:0009927">
    <property type="term" value="F:histidine phosphotransfer kinase activity"/>
    <property type="evidence" value="ECO:0007669"/>
    <property type="project" value="TreeGrafter"/>
</dbReference>
<keyword evidence="6" id="KW-0547">Nucleotide-binding</keyword>
<proteinExistence type="predicted"/>
<dbReference type="InterPro" id="IPR036097">
    <property type="entry name" value="HisK_dim/P_sf"/>
</dbReference>
<dbReference type="EC" id="2.7.13.3" evidence="3"/>
<evidence type="ECO:0000256" key="7">
    <source>
        <dbReference type="ARBA" id="ARBA00022777"/>
    </source>
</evidence>
<feature type="domain" description="Histidine kinase" evidence="13">
    <location>
        <begin position="219"/>
        <end position="437"/>
    </location>
</feature>
<keyword evidence="8" id="KW-0067">ATP-binding</keyword>
<dbReference type="EMBL" id="EU686628">
    <property type="protein sequence ID" value="ACF09741.1"/>
    <property type="molecule type" value="Genomic_DNA"/>
</dbReference>
<evidence type="ECO:0000256" key="4">
    <source>
        <dbReference type="ARBA" id="ARBA00022553"/>
    </source>
</evidence>
<keyword evidence="12" id="KW-0812">Transmembrane</keyword>
<dbReference type="SUPFAM" id="SSF55874">
    <property type="entry name" value="ATPase domain of HSP90 chaperone/DNA topoisomerase II/histidine kinase"/>
    <property type="match status" value="1"/>
</dbReference>
<keyword evidence="10 12" id="KW-0472">Membrane</keyword>
<dbReference type="SMART" id="SM00388">
    <property type="entry name" value="HisKA"/>
    <property type="match status" value="1"/>
</dbReference>
<dbReference type="GO" id="GO:0005886">
    <property type="term" value="C:plasma membrane"/>
    <property type="evidence" value="ECO:0007669"/>
    <property type="project" value="TreeGrafter"/>
</dbReference>
<dbReference type="GO" id="GO:0005524">
    <property type="term" value="F:ATP binding"/>
    <property type="evidence" value="ECO:0007669"/>
    <property type="project" value="UniProtKB-KW"/>
</dbReference>
<keyword evidence="9" id="KW-0902">Two-component regulatory system</keyword>
<keyword evidence="7 14" id="KW-0418">Kinase</keyword>
<comment type="subcellular location">
    <subcellularLocation>
        <location evidence="2">Membrane</location>
    </subcellularLocation>
</comment>
<evidence type="ECO:0000259" key="13">
    <source>
        <dbReference type="PROSITE" id="PS50109"/>
    </source>
</evidence>
<feature type="transmembrane region" description="Helical" evidence="12">
    <location>
        <begin position="163"/>
        <end position="181"/>
    </location>
</feature>
<evidence type="ECO:0000256" key="5">
    <source>
        <dbReference type="ARBA" id="ARBA00022679"/>
    </source>
</evidence>
<feature type="transmembrane region" description="Helical" evidence="12">
    <location>
        <begin position="88"/>
        <end position="108"/>
    </location>
</feature>
<dbReference type="AlphaFoldDB" id="B3V617"/>
<keyword evidence="12" id="KW-1133">Transmembrane helix</keyword>
<dbReference type="Pfam" id="PF00512">
    <property type="entry name" value="HisKA"/>
    <property type="match status" value="1"/>
</dbReference>
<reference evidence="14" key="1">
    <citation type="journal article" date="2008" name="ISME J.">
        <title>Hindsight in the relative abundance, metabolic potential and genome dynamics of uncultivated marine archaea from comparative metagenomic analyses of bathypelagic plankton of different oceanic regions.</title>
        <authorList>
            <person name="Martin-Cuadrado A.B."/>
            <person name="Rodriguez-Valera F."/>
            <person name="Moreira D."/>
            <person name="Alba J.C."/>
            <person name="Ivars-Martinez E."/>
            <person name="Henn M.R."/>
            <person name="Talla E."/>
            <person name="Lopez-Garcia P."/>
        </authorList>
    </citation>
    <scope>NUCLEOTIDE SEQUENCE</scope>
</reference>
<dbReference type="InterPro" id="IPR004358">
    <property type="entry name" value="Sig_transdc_His_kin-like_C"/>
</dbReference>
<dbReference type="GO" id="GO:0000155">
    <property type="term" value="F:phosphorelay sensor kinase activity"/>
    <property type="evidence" value="ECO:0007669"/>
    <property type="project" value="InterPro"/>
</dbReference>
<dbReference type="PANTHER" id="PTHR43047:SF72">
    <property type="entry name" value="OSMOSENSING HISTIDINE PROTEIN KINASE SLN1"/>
    <property type="match status" value="1"/>
</dbReference>